<dbReference type="EMBL" id="JACSPR010000002">
    <property type="protein sequence ID" value="MBD8029341.1"/>
    <property type="molecule type" value="Genomic_DNA"/>
</dbReference>
<dbReference type="PANTHER" id="PTHR30213">
    <property type="entry name" value="INNER MEMBRANE PROTEIN YHJD"/>
    <property type="match status" value="1"/>
</dbReference>
<feature type="region of interest" description="Disordered" evidence="6">
    <location>
        <begin position="1"/>
        <end position="22"/>
    </location>
</feature>
<dbReference type="AlphaFoldDB" id="A0A8I0LBK1"/>
<dbReference type="GO" id="GO:0005886">
    <property type="term" value="C:plasma membrane"/>
    <property type="evidence" value="ECO:0007669"/>
    <property type="project" value="UniProtKB-SubCell"/>
</dbReference>
<keyword evidence="2" id="KW-1003">Cell membrane</keyword>
<keyword evidence="4 7" id="KW-1133">Transmembrane helix</keyword>
<comment type="caution">
    <text evidence="8">The sequence shown here is derived from an EMBL/GenBank/DDBJ whole genome shotgun (WGS) entry which is preliminary data.</text>
</comment>
<feature type="transmembrane region" description="Helical" evidence="7">
    <location>
        <begin position="209"/>
        <end position="231"/>
    </location>
</feature>
<feature type="transmembrane region" description="Helical" evidence="7">
    <location>
        <begin position="243"/>
        <end position="262"/>
    </location>
</feature>
<feature type="transmembrane region" description="Helical" evidence="7">
    <location>
        <begin position="167"/>
        <end position="189"/>
    </location>
</feature>
<dbReference type="InterPro" id="IPR017039">
    <property type="entry name" value="Virul_fac_BrkB"/>
</dbReference>
<feature type="transmembrane region" description="Helical" evidence="7">
    <location>
        <begin position="117"/>
        <end position="139"/>
    </location>
</feature>
<dbReference type="PANTHER" id="PTHR30213:SF1">
    <property type="entry name" value="INNER MEMBRANE PROTEIN YHJD"/>
    <property type="match status" value="1"/>
</dbReference>
<dbReference type="Proteomes" id="UP000650224">
    <property type="component" value="Unassembled WGS sequence"/>
</dbReference>
<evidence type="ECO:0000256" key="4">
    <source>
        <dbReference type="ARBA" id="ARBA00022989"/>
    </source>
</evidence>
<sequence>MATRTSPDERNTDDFGIERINEDDPGFVDKMRDKYEWFDHIMRMQERFSSKGGNQLSAGITYFSVLSVFPIAMLGFGLLGVVLAGNPDLLTRVQEEIAGAFDGEVGDTVNSILESAIAQRGAVLGIGGLTALWSGLGWMNNLRFGVSRMWSLDPTEGNFVMKKLNDLLGLILLLLALAIAFGVTAIGASGLTTTLLEWVGFGDIPGINVITWTVALLVGILANFLVFFWLIKFLPRTKVPLKSAVQGALFGALAFEVVKQLASVLASNALGNPAGATFGPIIGIMVVLYLVWRILMYCSAWAATSEESMRLAAVPTPEPAVIRVRNEISPEAPPVESARNVGIGVAVGAAAAGALALLRRK</sequence>
<accession>A0A8I0LBK1</accession>
<evidence type="ECO:0000256" key="5">
    <source>
        <dbReference type="ARBA" id="ARBA00023136"/>
    </source>
</evidence>
<evidence type="ECO:0000313" key="9">
    <source>
        <dbReference type="Proteomes" id="UP000650224"/>
    </source>
</evidence>
<evidence type="ECO:0000313" key="8">
    <source>
        <dbReference type="EMBL" id="MBD8029341.1"/>
    </source>
</evidence>
<proteinExistence type="predicted"/>
<keyword evidence="5 7" id="KW-0472">Membrane</keyword>
<evidence type="ECO:0000256" key="3">
    <source>
        <dbReference type="ARBA" id="ARBA00022692"/>
    </source>
</evidence>
<organism evidence="8 9">
    <name type="scientific">Corynebacterium gallinarum</name>
    <dbReference type="NCBI Taxonomy" id="2762214"/>
    <lineage>
        <taxon>Bacteria</taxon>
        <taxon>Bacillati</taxon>
        <taxon>Actinomycetota</taxon>
        <taxon>Actinomycetes</taxon>
        <taxon>Mycobacteriales</taxon>
        <taxon>Corynebacteriaceae</taxon>
        <taxon>Corynebacterium</taxon>
    </lineage>
</organism>
<reference evidence="8 9" key="1">
    <citation type="submission" date="2020-08" db="EMBL/GenBank/DDBJ databases">
        <title>A Genomic Blueprint of the Chicken Gut Microbiome.</title>
        <authorList>
            <person name="Gilroy R."/>
            <person name="Ravi A."/>
            <person name="Getino M."/>
            <person name="Pursley I."/>
            <person name="Horton D.L."/>
            <person name="Alikhan N.-F."/>
            <person name="Baker D."/>
            <person name="Gharbi K."/>
            <person name="Hall N."/>
            <person name="Watson M."/>
            <person name="Adriaenssens E.M."/>
            <person name="Foster-Nyarko E."/>
            <person name="Jarju S."/>
            <person name="Secka A."/>
            <person name="Antonio M."/>
            <person name="Oren A."/>
            <person name="Chaudhuri R."/>
            <person name="La Ragione R.M."/>
            <person name="Hildebrand F."/>
            <person name="Pallen M.J."/>
        </authorList>
    </citation>
    <scope>NUCLEOTIDE SEQUENCE [LARGE SCALE GENOMIC DNA]</scope>
    <source>
        <strain evidence="8 9">Sa1YVA5</strain>
    </source>
</reference>
<evidence type="ECO:0000256" key="7">
    <source>
        <dbReference type="SAM" id="Phobius"/>
    </source>
</evidence>
<feature type="transmembrane region" description="Helical" evidence="7">
    <location>
        <begin position="274"/>
        <end position="292"/>
    </location>
</feature>
<protein>
    <submittedName>
        <fullName evidence="8">YihY/virulence factor BrkB family protein</fullName>
    </submittedName>
</protein>
<dbReference type="RefSeq" id="WP_191732591.1">
    <property type="nucleotide sequence ID" value="NZ_JACSPR010000002.1"/>
</dbReference>
<evidence type="ECO:0000256" key="6">
    <source>
        <dbReference type="SAM" id="MobiDB-lite"/>
    </source>
</evidence>
<evidence type="ECO:0000256" key="1">
    <source>
        <dbReference type="ARBA" id="ARBA00004651"/>
    </source>
</evidence>
<evidence type="ECO:0000256" key="2">
    <source>
        <dbReference type="ARBA" id="ARBA00022475"/>
    </source>
</evidence>
<name>A0A8I0LBK1_9CORY</name>
<gene>
    <name evidence="8" type="ORF">H9627_03190</name>
</gene>
<feature type="transmembrane region" description="Helical" evidence="7">
    <location>
        <begin position="60"/>
        <end position="84"/>
    </location>
</feature>
<keyword evidence="3 7" id="KW-0812">Transmembrane</keyword>
<dbReference type="Pfam" id="PF03631">
    <property type="entry name" value="Virul_fac_BrkB"/>
    <property type="match status" value="1"/>
</dbReference>
<keyword evidence="9" id="KW-1185">Reference proteome</keyword>
<comment type="subcellular location">
    <subcellularLocation>
        <location evidence="1">Cell membrane</location>
        <topology evidence="1">Multi-pass membrane protein</topology>
    </subcellularLocation>
</comment>